<dbReference type="InterPro" id="IPR029060">
    <property type="entry name" value="PIN-like_dom_sf"/>
</dbReference>
<evidence type="ECO:0000256" key="1">
    <source>
        <dbReference type="ARBA" id="ARBA00022741"/>
    </source>
</evidence>
<dbReference type="PANTHER" id="PTHR30473:SF2">
    <property type="entry name" value="PIN DOMAIN-CONTAINING PROTEIN"/>
    <property type="match status" value="1"/>
</dbReference>
<dbReference type="AlphaFoldDB" id="A0A0D2K621"/>
<comment type="caution">
    <text evidence="5">The sequence shown here is derived from an EMBL/GenBank/DDBJ whole genome shotgun (WGS) entry which is preliminary data.</text>
</comment>
<dbReference type="InterPro" id="IPR051451">
    <property type="entry name" value="PhoH2-like"/>
</dbReference>
<dbReference type="InterPro" id="IPR002716">
    <property type="entry name" value="PIN_dom"/>
</dbReference>
<protein>
    <recommendedName>
        <fullName evidence="4">PIN domain-containing protein</fullName>
    </recommendedName>
</protein>
<accession>A0A0D2K621</accession>
<sequence length="458" mass="51395">MNQEKIYIIDTNVILDDPRSLLNFEPDTVGIPIMVLQELDKFKKDSSDRGKNCRAAIRLLDSLRAKGSLQEGITLDHGGKLRIIFTPIGSSVSLPFRIYGGDDEILISMLELKKQGHNIIFVSKDINARVKAEALGITAEDYTKQSVSKDEFYMGWRRLSVPAVQLKQDAPEEFLNLTSSLTVNEFILVESQHNPYNYKIFRYLGGSMFRPVVDPKLKWPLKARNAQQLMALDLLLDNSIQCVTLFGGAGTGKTFLALLAGLHKVLIEDEFEKMLISRPVVPLGRDIGYLPGTIEEKLHSWMLPIYDNMEFIVHSAQSAQHVDDINQELTGKKRSKKWKGKKHSSGIKPLDELIAAGKLSLEAITYMRGRSIPYQYILIDEVQNLTAHEVKTLVSRVGEGSKIILTGDPYQIDSPYLDFSSNGLVVTSEKLKGQPLFGTVFLEKSERSQLSQIVSELL</sequence>
<evidence type="ECO:0000256" key="3">
    <source>
        <dbReference type="ARBA" id="ARBA00046345"/>
    </source>
</evidence>
<dbReference type="eggNOG" id="COG1875">
    <property type="taxonomic scope" value="Bacteria"/>
</dbReference>
<dbReference type="SUPFAM" id="SSF88723">
    <property type="entry name" value="PIN domain-like"/>
    <property type="match status" value="1"/>
</dbReference>
<evidence type="ECO:0000313" key="5">
    <source>
        <dbReference type="EMBL" id="KIX85677.1"/>
    </source>
</evidence>
<proteinExistence type="inferred from homology"/>
<evidence type="ECO:0000259" key="4">
    <source>
        <dbReference type="SMART" id="SM00670"/>
    </source>
</evidence>
<keyword evidence="6" id="KW-1185">Reference proteome</keyword>
<evidence type="ECO:0000313" key="6">
    <source>
        <dbReference type="Proteomes" id="UP000032214"/>
    </source>
</evidence>
<dbReference type="Proteomes" id="UP000032214">
    <property type="component" value="Unassembled WGS sequence"/>
</dbReference>
<feature type="domain" description="PIN" evidence="4">
    <location>
        <begin position="5"/>
        <end position="130"/>
    </location>
</feature>
<dbReference type="SUPFAM" id="SSF52540">
    <property type="entry name" value="P-loop containing nucleoside triphosphate hydrolases"/>
    <property type="match status" value="1"/>
</dbReference>
<comment type="similarity">
    <text evidence="3">In the N-terminal section; belongs to the PINc/VapC protein family.</text>
</comment>
<keyword evidence="1" id="KW-0547">Nucleotide-binding</keyword>
<dbReference type="Gene3D" id="3.40.50.300">
    <property type="entry name" value="P-loop containing nucleotide triphosphate hydrolases"/>
    <property type="match status" value="1"/>
</dbReference>
<dbReference type="Gene3D" id="3.40.50.1010">
    <property type="entry name" value="5'-nuclease"/>
    <property type="match status" value="1"/>
</dbReference>
<dbReference type="CDD" id="cd09883">
    <property type="entry name" value="PIN_VapC_PhoHL-ATPase"/>
    <property type="match status" value="1"/>
</dbReference>
<organism evidence="5 6">
    <name type="scientific">candidate division TM6 bacterium JCVI TM6SC1</name>
    <dbReference type="NCBI Taxonomy" id="1306947"/>
    <lineage>
        <taxon>Bacteria</taxon>
        <taxon>Candidatus Babelota</taxon>
        <taxon>Vermiphilus</taxon>
    </lineage>
</organism>
<keyword evidence="2" id="KW-0067">ATP-binding</keyword>
<evidence type="ECO:0000256" key="2">
    <source>
        <dbReference type="ARBA" id="ARBA00022840"/>
    </source>
</evidence>
<dbReference type="EMBL" id="ARQD01000001">
    <property type="protein sequence ID" value="KIX85677.1"/>
    <property type="molecule type" value="Genomic_DNA"/>
</dbReference>
<dbReference type="Pfam" id="PF13638">
    <property type="entry name" value="PIN_4"/>
    <property type="match status" value="1"/>
</dbReference>
<dbReference type="Pfam" id="PF02562">
    <property type="entry name" value="PhoH"/>
    <property type="match status" value="1"/>
</dbReference>
<reference evidence="5 6" key="1">
    <citation type="journal article" date="2013" name="Proc. Natl. Acad. Sci. U.S.A.">
        <title>Candidate phylum TM6 genome recovered from a hospital sink biofilm provides genomic insights into this uncultivated phylum.</title>
        <authorList>
            <person name="McLean J.S."/>
            <person name="Lombardo M.J."/>
            <person name="Badger J.H."/>
            <person name="Edlund A."/>
            <person name="Novotny M."/>
            <person name="Yee-Greenbaum J."/>
            <person name="Vyahhi N."/>
            <person name="Hall A.P."/>
            <person name="Yang Y."/>
            <person name="Dupont C.L."/>
            <person name="Ziegler M.G."/>
            <person name="Chitsaz H."/>
            <person name="Allen A.E."/>
            <person name="Yooseph S."/>
            <person name="Tesler G."/>
            <person name="Pevzner P.A."/>
            <person name="Friedman R.M."/>
            <person name="Nealson K.H."/>
            <person name="Venter J.C."/>
            <person name="Lasken R.S."/>
        </authorList>
    </citation>
    <scope>NUCLEOTIDE SEQUENCE [LARGE SCALE GENOMIC DNA]</scope>
    <source>
        <strain evidence="5 6">TM6SC1</strain>
    </source>
</reference>
<gene>
    <name evidence="5" type="ORF">J120_01975</name>
</gene>
<name>A0A0D2K621_9BACT</name>
<dbReference type="PANTHER" id="PTHR30473">
    <property type="entry name" value="PROTEIN PHOH"/>
    <property type="match status" value="1"/>
</dbReference>
<dbReference type="InterPro" id="IPR003714">
    <property type="entry name" value="PhoH"/>
</dbReference>
<dbReference type="InterPro" id="IPR027417">
    <property type="entry name" value="P-loop_NTPase"/>
</dbReference>
<dbReference type="SMART" id="SM00670">
    <property type="entry name" value="PINc"/>
    <property type="match status" value="1"/>
</dbReference>
<dbReference type="GO" id="GO:0005829">
    <property type="term" value="C:cytosol"/>
    <property type="evidence" value="ECO:0007669"/>
    <property type="project" value="TreeGrafter"/>
</dbReference>
<dbReference type="GO" id="GO:0005524">
    <property type="term" value="F:ATP binding"/>
    <property type="evidence" value="ECO:0007669"/>
    <property type="project" value="UniProtKB-KW"/>
</dbReference>